<dbReference type="EMBL" id="RJUF01000184">
    <property type="protein sequence ID" value="MCP9765503.1"/>
    <property type="molecule type" value="Genomic_DNA"/>
</dbReference>
<organism evidence="2 3">
    <name type="scientific">Lacihabitans soyangensis</name>
    <dbReference type="NCBI Taxonomy" id="869394"/>
    <lineage>
        <taxon>Bacteria</taxon>
        <taxon>Pseudomonadati</taxon>
        <taxon>Bacteroidota</taxon>
        <taxon>Cytophagia</taxon>
        <taxon>Cytophagales</taxon>
        <taxon>Leadbetterellaceae</taxon>
        <taxon>Lacihabitans</taxon>
    </lineage>
</organism>
<reference evidence="2 3" key="1">
    <citation type="submission" date="2018-11" db="EMBL/GenBank/DDBJ databases">
        <title>Novel bacteria species description.</title>
        <authorList>
            <person name="Han J.-H."/>
        </authorList>
    </citation>
    <scope>NUCLEOTIDE SEQUENCE [LARGE SCALE GENOMIC DNA]</scope>
    <source>
        <strain evidence="2 3">KCTC23259</strain>
    </source>
</reference>
<keyword evidence="3" id="KW-1185">Reference proteome</keyword>
<evidence type="ECO:0000313" key="3">
    <source>
        <dbReference type="Proteomes" id="UP001204144"/>
    </source>
</evidence>
<accession>A0AAE3KUZ5</accession>
<feature type="region of interest" description="Disordered" evidence="1">
    <location>
        <begin position="39"/>
        <end position="90"/>
    </location>
</feature>
<protein>
    <submittedName>
        <fullName evidence="2">Uncharacterized protein</fullName>
    </submittedName>
</protein>
<gene>
    <name evidence="2" type="ORF">EGI31_21420</name>
</gene>
<dbReference type="AlphaFoldDB" id="A0AAE3KUZ5"/>
<dbReference type="RefSeq" id="WP_255039204.1">
    <property type="nucleotide sequence ID" value="NZ_RJUF01000184.1"/>
</dbReference>
<dbReference type="Proteomes" id="UP001204144">
    <property type="component" value="Unassembled WGS sequence"/>
</dbReference>
<evidence type="ECO:0000256" key="1">
    <source>
        <dbReference type="SAM" id="MobiDB-lite"/>
    </source>
</evidence>
<feature type="compositionally biased region" description="Acidic residues" evidence="1">
    <location>
        <begin position="64"/>
        <end position="78"/>
    </location>
</feature>
<proteinExistence type="predicted"/>
<evidence type="ECO:0000313" key="2">
    <source>
        <dbReference type="EMBL" id="MCP9765503.1"/>
    </source>
</evidence>
<comment type="caution">
    <text evidence="2">The sequence shown here is derived from an EMBL/GenBank/DDBJ whole genome shotgun (WGS) entry which is preliminary data.</text>
</comment>
<sequence>MKDSTEKPVKKKIELPGYIPYPEGEDIFVKSKKVANKKDIKDQPLKALNPDRMGDQLDVPGSELDNDQENIGSEDEENNYYSLGGDNHDN</sequence>
<name>A0AAE3KUZ5_9BACT</name>